<protein>
    <recommendedName>
        <fullName evidence="14">Sensor histidine kinase MtrB</fullName>
        <ecNumber evidence="3">2.7.13.3</ecNumber>
    </recommendedName>
</protein>
<name>A0A329R2V5_9ACTN</name>
<keyword evidence="13 16" id="KW-0472">Membrane</keyword>
<comment type="subcellular location">
    <subcellularLocation>
        <location evidence="2">Cell membrane</location>
        <topology evidence="2">Multi-pass membrane protein</topology>
    </subcellularLocation>
</comment>
<evidence type="ECO:0000256" key="7">
    <source>
        <dbReference type="ARBA" id="ARBA00022692"/>
    </source>
</evidence>
<evidence type="ECO:0000259" key="18">
    <source>
        <dbReference type="PROSITE" id="PS50885"/>
    </source>
</evidence>
<keyword evidence="5" id="KW-0597">Phosphoprotein</keyword>
<keyword evidence="4" id="KW-1003">Cell membrane</keyword>
<evidence type="ECO:0000256" key="8">
    <source>
        <dbReference type="ARBA" id="ARBA00022741"/>
    </source>
</evidence>
<keyword evidence="8" id="KW-0547">Nucleotide-binding</keyword>
<dbReference type="SUPFAM" id="SSF47384">
    <property type="entry name" value="Homodimeric domain of signal transducing histidine kinase"/>
    <property type="match status" value="1"/>
</dbReference>
<dbReference type="GO" id="GO:0000155">
    <property type="term" value="F:phosphorelay sensor kinase activity"/>
    <property type="evidence" value="ECO:0007669"/>
    <property type="project" value="InterPro"/>
</dbReference>
<dbReference type="OrthoDB" id="9786919at2"/>
<dbReference type="InterPro" id="IPR003661">
    <property type="entry name" value="HisK_dim/P_dom"/>
</dbReference>
<evidence type="ECO:0000256" key="6">
    <source>
        <dbReference type="ARBA" id="ARBA00022679"/>
    </source>
</evidence>
<evidence type="ECO:0000256" key="15">
    <source>
        <dbReference type="SAM" id="MobiDB-lite"/>
    </source>
</evidence>
<feature type="region of interest" description="Disordered" evidence="15">
    <location>
        <begin position="547"/>
        <end position="655"/>
    </location>
</feature>
<dbReference type="InterPro" id="IPR003594">
    <property type="entry name" value="HATPase_dom"/>
</dbReference>
<dbReference type="Gene3D" id="1.10.287.130">
    <property type="match status" value="1"/>
</dbReference>
<evidence type="ECO:0000256" key="10">
    <source>
        <dbReference type="ARBA" id="ARBA00022840"/>
    </source>
</evidence>
<keyword evidence="20" id="KW-1185">Reference proteome</keyword>
<dbReference type="GO" id="GO:0005886">
    <property type="term" value="C:plasma membrane"/>
    <property type="evidence" value="ECO:0007669"/>
    <property type="project" value="UniProtKB-SubCell"/>
</dbReference>
<dbReference type="SUPFAM" id="SSF158472">
    <property type="entry name" value="HAMP domain-like"/>
    <property type="match status" value="1"/>
</dbReference>
<dbReference type="SMART" id="SM00388">
    <property type="entry name" value="HisKA"/>
    <property type="match status" value="1"/>
</dbReference>
<keyword evidence="10" id="KW-0067">ATP-binding</keyword>
<feature type="compositionally biased region" description="Acidic residues" evidence="15">
    <location>
        <begin position="626"/>
        <end position="640"/>
    </location>
</feature>
<dbReference type="AlphaFoldDB" id="A0A329R2V5"/>
<reference evidence="19 20" key="1">
    <citation type="submission" date="2018-06" db="EMBL/GenBank/DDBJ databases">
        <title>Phytoactinopolyspora halophila sp. nov., a novel halophilic actinomycete isolated from a saline soil in China.</title>
        <authorList>
            <person name="Tang S.-K."/>
        </authorList>
    </citation>
    <scope>NUCLEOTIDE SEQUENCE [LARGE SCALE GENOMIC DNA]</scope>
    <source>
        <strain evidence="19 20">YIM 96934</strain>
    </source>
</reference>
<dbReference type="PANTHER" id="PTHR43547">
    <property type="entry name" value="TWO-COMPONENT HISTIDINE KINASE"/>
    <property type="match status" value="1"/>
</dbReference>
<keyword evidence="6" id="KW-0808">Transferase</keyword>
<evidence type="ECO:0000256" key="13">
    <source>
        <dbReference type="ARBA" id="ARBA00023136"/>
    </source>
</evidence>
<keyword evidence="7 16" id="KW-0812">Transmembrane</keyword>
<dbReference type="SMART" id="SM00304">
    <property type="entry name" value="HAMP"/>
    <property type="match status" value="1"/>
</dbReference>
<evidence type="ECO:0000256" key="14">
    <source>
        <dbReference type="ARBA" id="ARBA00035305"/>
    </source>
</evidence>
<evidence type="ECO:0000256" key="16">
    <source>
        <dbReference type="SAM" id="Phobius"/>
    </source>
</evidence>
<evidence type="ECO:0000256" key="9">
    <source>
        <dbReference type="ARBA" id="ARBA00022777"/>
    </source>
</evidence>
<evidence type="ECO:0000256" key="3">
    <source>
        <dbReference type="ARBA" id="ARBA00012438"/>
    </source>
</evidence>
<dbReference type="InterPro" id="IPR036097">
    <property type="entry name" value="HisK_dim/P_sf"/>
</dbReference>
<evidence type="ECO:0000256" key="12">
    <source>
        <dbReference type="ARBA" id="ARBA00023012"/>
    </source>
</evidence>
<dbReference type="Gene3D" id="6.10.340.10">
    <property type="match status" value="1"/>
</dbReference>
<feature type="transmembrane region" description="Helical" evidence="16">
    <location>
        <begin position="20"/>
        <end position="43"/>
    </location>
</feature>
<evidence type="ECO:0000256" key="1">
    <source>
        <dbReference type="ARBA" id="ARBA00000085"/>
    </source>
</evidence>
<evidence type="ECO:0000313" key="19">
    <source>
        <dbReference type="EMBL" id="RAW18703.1"/>
    </source>
</evidence>
<dbReference type="InterPro" id="IPR004358">
    <property type="entry name" value="Sig_transdc_His_kin-like_C"/>
</dbReference>
<feature type="domain" description="Histidine kinase" evidence="17">
    <location>
        <begin position="298"/>
        <end position="515"/>
    </location>
</feature>
<dbReference type="PROSITE" id="PS50885">
    <property type="entry name" value="HAMP"/>
    <property type="match status" value="1"/>
</dbReference>
<gene>
    <name evidence="19" type="ORF">DPM12_01105</name>
</gene>
<dbReference type="PRINTS" id="PR00344">
    <property type="entry name" value="BCTRLSENSOR"/>
</dbReference>
<dbReference type="EMBL" id="QMIG01000001">
    <property type="protein sequence ID" value="RAW18703.1"/>
    <property type="molecule type" value="Genomic_DNA"/>
</dbReference>
<dbReference type="InterPro" id="IPR047669">
    <property type="entry name" value="MtrAB_MtrB"/>
</dbReference>
<dbReference type="Pfam" id="PF00512">
    <property type="entry name" value="HisKA"/>
    <property type="match status" value="1"/>
</dbReference>
<dbReference type="Pfam" id="PF02518">
    <property type="entry name" value="HATPase_c"/>
    <property type="match status" value="1"/>
</dbReference>
<proteinExistence type="predicted"/>
<evidence type="ECO:0000256" key="11">
    <source>
        <dbReference type="ARBA" id="ARBA00022989"/>
    </source>
</evidence>
<sequence length="655" mass="69717">MAAALMRPWHAVRRVWQRSIQLRVISATLALSLVVAILLGATLMRQITDGLLRAQADSAVAEASAGIDSAQELLDHATDDGTGSWVPMLRQIAEDSAGRGSGNGTDALYEIVLLGPGENPVTFASEAIELEWVPEIIPQELREHVTGEARVFHTYTAIPGENGSLDNQDGSLPVLAVGGQVTDPSGAQYEMYYLFPLTEEQETIGLVRTALITAGLLLVLLLGALAWLVTRQVVTPVRMAARIAERFSAGKLSERMAVRGSDDLALLATSFNQMAASLQHQIGQLEELSRVQQRFVSDVSHELRTPLTTVRMAADVLYESKDEYDPVVRRSAELLQAQLDRFEALLNDLLEISRFDAGAAILNAGRHDMRDLVHSVVDGAQPLAERKGSQIIVDVPTYPCVVEIDARRIERIVRNLVANGIEHGEGRDVVVRMAADDDAVSVAIRDYGVGLKPGESSLVFHRFWRADRARARTTGGTGLGLAIALEDARLHGGWLQAWGEPGEGSQFRLTLPRRAGADITSAPLALVPEDARGRALEAANVGAPYRQLPQLPPAESPAQDEPDVVAGEAGETTPVSSADGESAGDTAANTENAPEGAPGTDPDVSSRGDASTDASTVSGEASQESTGEEPADEAAGDDPQDGGSGTDRSAEVTRG</sequence>
<keyword evidence="9 19" id="KW-0418">Kinase</keyword>
<dbReference type="CDD" id="cd06225">
    <property type="entry name" value="HAMP"/>
    <property type="match status" value="1"/>
</dbReference>
<evidence type="ECO:0000256" key="2">
    <source>
        <dbReference type="ARBA" id="ARBA00004651"/>
    </source>
</evidence>
<dbReference type="FunFam" id="1.10.287.130:FF:000010">
    <property type="entry name" value="Two-component sensor histidine kinase"/>
    <property type="match status" value="1"/>
</dbReference>
<evidence type="ECO:0000256" key="5">
    <source>
        <dbReference type="ARBA" id="ARBA00022553"/>
    </source>
</evidence>
<dbReference type="FunFam" id="3.30.565.10:FF:000013">
    <property type="entry name" value="Two-component sensor histidine kinase"/>
    <property type="match status" value="1"/>
</dbReference>
<dbReference type="InterPro" id="IPR005467">
    <property type="entry name" value="His_kinase_dom"/>
</dbReference>
<dbReference type="Proteomes" id="UP000250462">
    <property type="component" value="Unassembled WGS sequence"/>
</dbReference>
<dbReference type="PANTHER" id="PTHR43547:SF2">
    <property type="entry name" value="HYBRID SIGNAL TRANSDUCTION HISTIDINE KINASE C"/>
    <property type="match status" value="1"/>
</dbReference>
<accession>A0A329R2V5</accession>
<dbReference type="CDD" id="cd00082">
    <property type="entry name" value="HisKA"/>
    <property type="match status" value="1"/>
</dbReference>
<dbReference type="RefSeq" id="WP_112256381.1">
    <property type="nucleotide sequence ID" value="NZ_QMIG01000001.1"/>
</dbReference>
<dbReference type="GO" id="GO:0005524">
    <property type="term" value="F:ATP binding"/>
    <property type="evidence" value="ECO:0007669"/>
    <property type="project" value="UniProtKB-KW"/>
</dbReference>
<dbReference type="Pfam" id="PF00672">
    <property type="entry name" value="HAMP"/>
    <property type="match status" value="1"/>
</dbReference>
<feature type="compositionally biased region" description="Polar residues" evidence="15">
    <location>
        <begin position="608"/>
        <end position="625"/>
    </location>
</feature>
<comment type="caution">
    <text evidence="19">The sequence shown here is derived from an EMBL/GenBank/DDBJ whole genome shotgun (WGS) entry which is preliminary data.</text>
</comment>
<keyword evidence="11 16" id="KW-1133">Transmembrane helix</keyword>
<keyword evidence="12" id="KW-0902">Two-component regulatory system</keyword>
<evidence type="ECO:0000313" key="20">
    <source>
        <dbReference type="Proteomes" id="UP000250462"/>
    </source>
</evidence>
<dbReference type="EC" id="2.7.13.3" evidence="3"/>
<dbReference type="NCBIfam" id="NF040691">
    <property type="entry name" value="MtrAB_MtrB"/>
    <property type="match status" value="1"/>
</dbReference>
<dbReference type="PROSITE" id="PS50109">
    <property type="entry name" value="HIS_KIN"/>
    <property type="match status" value="1"/>
</dbReference>
<evidence type="ECO:0000256" key="4">
    <source>
        <dbReference type="ARBA" id="ARBA00022475"/>
    </source>
</evidence>
<dbReference type="SMART" id="SM00387">
    <property type="entry name" value="HATPase_c"/>
    <property type="match status" value="1"/>
</dbReference>
<feature type="domain" description="HAMP" evidence="18">
    <location>
        <begin position="231"/>
        <end position="283"/>
    </location>
</feature>
<dbReference type="Gene3D" id="3.30.565.10">
    <property type="entry name" value="Histidine kinase-like ATPase, C-terminal domain"/>
    <property type="match status" value="1"/>
</dbReference>
<evidence type="ECO:0000259" key="17">
    <source>
        <dbReference type="PROSITE" id="PS50109"/>
    </source>
</evidence>
<dbReference type="InterPro" id="IPR003660">
    <property type="entry name" value="HAMP_dom"/>
</dbReference>
<dbReference type="CDD" id="cd00075">
    <property type="entry name" value="HATPase"/>
    <property type="match status" value="1"/>
</dbReference>
<dbReference type="InterPro" id="IPR036890">
    <property type="entry name" value="HATPase_C_sf"/>
</dbReference>
<dbReference type="SUPFAM" id="SSF55874">
    <property type="entry name" value="ATPase domain of HSP90 chaperone/DNA topoisomerase II/histidine kinase"/>
    <property type="match status" value="1"/>
</dbReference>
<comment type="catalytic activity">
    <reaction evidence="1">
        <text>ATP + protein L-histidine = ADP + protein N-phospho-L-histidine.</text>
        <dbReference type="EC" id="2.7.13.3"/>
    </reaction>
</comment>
<organism evidence="19 20">
    <name type="scientific">Phytoactinopolyspora halophila</name>
    <dbReference type="NCBI Taxonomy" id="1981511"/>
    <lineage>
        <taxon>Bacteria</taxon>
        <taxon>Bacillati</taxon>
        <taxon>Actinomycetota</taxon>
        <taxon>Actinomycetes</taxon>
        <taxon>Jiangellales</taxon>
        <taxon>Jiangellaceae</taxon>
        <taxon>Phytoactinopolyspora</taxon>
    </lineage>
</organism>